<protein>
    <recommendedName>
        <fullName evidence="4">Integral membrane protein</fullName>
    </recommendedName>
</protein>
<keyword evidence="1" id="KW-1133">Transmembrane helix</keyword>
<evidence type="ECO:0000313" key="3">
    <source>
        <dbReference type="Proteomes" id="UP001596253"/>
    </source>
</evidence>
<dbReference type="Proteomes" id="UP001596253">
    <property type="component" value="Unassembled WGS sequence"/>
</dbReference>
<keyword evidence="1" id="KW-0472">Membrane</keyword>
<sequence>MKQLVINYGLVLGSLLGLPAVFAWLLTVVNRQTKSNLVTKFGINSQVYLGCLGIVIHETSHLIMALIFRHGIQSVRLLKLPHLNRRNGGDDDLALGYVNHTWSQHSFYQTIGNLFIGIAPIFGCTASLLGLDYLLFPGLAHAILKLAANPTRLAWTASWSVLTQQVGNWWQLLLLLLLTVLIVIGGFDLSPADYQNSALGLSSTIVVLVIFTTMITLLDVHAATVLQAITTFGLTMAIILSYSLIVSLLVMLITRFLRA</sequence>
<feature type="transmembrane region" description="Helical" evidence="1">
    <location>
        <begin position="169"/>
        <end position="187"/>
    </location>
</feature>
<name>A0ABW1R4X2_9LACO</name>
<accession>A0ABW1R4X2</accession>
<comment type="caution">
    <text evidence="2">The sequence shown here is derived from an EMBL/GenBank/DDBJ whole genome shotgun (WGS) entry which is preliminary data.</text>
</comment>
<organism evidence="2 3">
    <name type="scientific">Lactiplantibacillus dongliensis</name>
    <dbReference type="NCBI Taxonomy" id="2559919"/>
    <lineage>
        <taxon>Bacteria</taxon>
        <taxon>Bacillati</taxon>
        <taxon>Bacillota</taxon>
        <taxon>Bacilli</taxon>
        <taxon>Lactobacillales</taxon>
        <taxon>Lactobacillaceae</taxon>
        <taxon>Lactiplantibacillus</taxon>
    </lineage>
</organism>
<keyword evidence="1" id="KW-0812">Transmembrane</keyword>
<evidence type="ECO:0008006" key="4">
    <source>
        <dbReference type="Google" id="ProtNLM"/>
    </source>
</evidence>
<dbReference type="RefSeq" id="WP_137639999.1">
    <property type="nucleotide sequence ID" value="NZ_BJDK01000012.1"/>
</dbReference>
<feature type="transmembrane region" description="Helical" evidence="1">
    <location>
        <begin position="7"/>
        <end position="27"/>
    </location>
</feature>
<feature type="transmembrane region" description="Helical" evidence="1">
    <location>
        <begin position="224"/>
        <end position="253"/>
    </location>
</feature>
<proteinExistence type="predicted"/>
<feature type="transmembrane region" description="Helical" evidence="1">
    <location>
        <begin position="199"/>
        <end position="218"/>
    </location>
</feature>
<reference evidence="3" key="1">
    <citation type="journal article" date="2019" name="Int. J. Syst. Evol. Microbiol.">
        <title>The Global Catalogue of Microorganisms (GCM) 10K type strain sequencing project: providing services to taxonomists for standard genome sequencing and annotation.</title>
        <authorList>
            <consortium name="The Broad Institute Genomics Platform"/>
            <consortium name="The Broad Institute Genome Sequencing Center for Infectious Disease"/>
            <person name="Wu L."/>
            <person name="Ma J."/>
        </authorList>
    </citation>
    <scope>NUCLEOTIDE SEQUENCE [LARGE SCALE GENOMIC DNA]</scope>
    <source>
        <strain evidence="3">CCM 8932</strain>
    </source>
</reference>
<dbReference type="EMBL" id="JBHSSD010000012">
    <property type="protein sequence ID" value="MFC6163761.1"/>
    <property type="molecule type" value="Genomic_DNA"/>
</dbReference>
<keyword evidence="3" id="KW-1185">Reference proteome</keyword>
<gene>
    <name evidence="2" type="ORF">ACFP3T_03625</name>
</gene>
<evidence type="ECO:0000256" key="1">
    <source>
        <dbReference type="SAM" id="Phobius"/>
    </source>
</evidence>
<evidence type="ECO:0000313" key="2">
    <source>
        <dbReference type="EMBL" id="MFC6163761.1"/>
    </source>
</evidence>
<feature type="transmembrane region" description="Helical" evidence="1">
    <location>
        <begin position="114"/>
        <end position="136"/>
    </location>
</feature>